<proteinExistence type="predicted"/>
<dbReference type="KEGG" id="pspi:PS2015_313"/>
<dbReference type="SUPFAM" id="SSF46626">
    <property type="entry name" value="Cytochrome c"/>
    <property type="match status" value="2"/>
</dbReference>
<dbReference type="OrthoDB" id="9811281at2"/>
<dbReference type="PANTHER" id="PTHR35008:SF8">
    <property type="entry name" value="ALCOHOL DEHYDROGENASE CYTOCHROME C SUBUNIT"/>
    <property type="match status" value="1"/>
</dbReference>
<dbReference type="InterPro" id="IPR009056">
    <property type="entry name" value="Cyt_c-like_dom"/>
</dbReference>
<keyword evidence="1 4" id="KW-0349">Heme</keyword>
<dbReference type="AlphaFoldDB" id="A0A0S2K9I9"/>
<keyword evidence="2 4" id="KW-0479">Metal-binding</keyword>
<evidence type="ECO:0000256" key="2">
    <source>
        <dbReference type="ARBA" id="ARBA00022723"/>
    </source>
</evidence>
<name>A0A0S2K9I9_9GAMM</name>
<sequence length="284" mass="31062">MKGKIVWALAIVGIALGVWLFSSPDITDYSISDDPEAVERGRYLVHAAGCISCHINDDGSLSGGMAIESPFGTFYASNITPDPESGIGNWTGTDVVRALKHGRSPTGDFYFPAFPYRSYAAMSDAEALDIAAWLMAQDPVANTIPGHDLPGWVMRWQMAGWNKLVDFAEPEMPIYDDEQITRGAYLTRYLGHCGECHSPRNSLGIIKYDQEFAGGDMPDGHVAAINASAMEKWSEDDLALFLFIGMKPDGEFVGGKMEPVIEHNTGQLTDEDRQAMAAFLKRGQ</sequence>
<dbReference type="InterPro" id="IPR051459">
    <property type="entry name" value="Cytochrome_c-type_DH"/>
</dbReference>
<gene>
    <name evidence="6" type="ORF">PS2015_313</name>
</gene>
<dbReference type="InterPro" id="IPR036909">
    <property type="entry name" value="Cyt_c-like_dom_sf"/>
</dbReference>
<evidence type="ECO:0000313" key="6">
    <source>
        <dbReference type="EMBL" id="ALO45004.1"/>
    </source>
</evidence>
<dbReference type="GO" id="GO:0046872">
    <property type="term" value="F:metal ion binding"/>
    <property type="evidence" value="ECO:0007669"/>
    <property type="project" value="UniProtKB-KW"/>
</dbReference>
<accession>A0A0S2K9I9</accession>
<evidence type="ECO:0000313" key="7">
    <source>
        <dbReference type="Proteomes" id="UP000065641"/>
    </source>
</evidence>
<dbReference type="STRING" id="1249552.PS2015_313"/>
<dbReference type="RefSeq" id="WP_058020513.1">
    <property type="nucleotide sequence ID" value="NZ_CP013189.1"/>
</dbReference>
<organism evidence="6 7">
    <name type="scientific">Pseudohongiella spirulinae</name>
    <dbReference type="NCBI Taxonomy" id="1249552"/>
    <lineage>
        <taxon>Bacteria</taxon>
        <taxon>Pseudomonadati</taxon>
        <taxon>Pseudomonadota</taxon>
        <taxon>Gammaproteobacteria</taxon>
        <taxon>Pseudomonadales</taxon>
        <taxon>Pseudohongiellaceae</taxon>
        <taxon>Pseudohongiella</taxon>
    </lineage>
</organism>
<dbReference type="PANTHER" id="PTHR35008">
    <property type="entry name" value="BLL4482 PROTEIN-RELATED"/>
    <property type="match status" value="1"/>
</dbReference>
<dbReference type="EMBL" id="CP013189">
    <property type="protein sequence ID" value="ALO45004.1"/>
    <property type="molecule type" value="Genomic_DNA"/>
</dbReference>
<dbReference type="Proteomes" id="UP000065641">
    <property type="component" value="Chromosome"/>
</dbReference>
<dbReference type="GO" id="GO:0020037">
    <property type="term" value="F:heme binding"/>
    <property type="evidence" value="ECO:0007669"/>
    <property type="project" value="InterPro"/>
</dbReference>
<evidence type="ECO:0000256" key="1">
    <source>
        <dbReference type="ARBA" id="ARBA00022617"/>
    </source>
</evidence>
<dbReference type="PROSITE" id="PS51007">
    <property type="entry name" value="CYTC"/>
    <property type="match status" value="2"/>
</dbReference>
<protein>
    <submittedName>
        <fullName evidence="6">Cytochrome C</fullName>
    </submittedName>
</protein>
<reference evidence="6 7" key="1">
    <citation type="submission" date="2015-11" db="EMBL/GenBank/DDBJ databases">
        <authorList>
            <person name="Zhang Y."/>
            <person name="Guo Z."/>
        </authorList>
    </citation>
    <scope>NUCLEOTIDE SEQUENCE [LARGE SCALE GENOMIC DNA]</scope>
    <source>
        <strain evidence="6 7">KCTC 32221</strain>
    </source>
</reference>
<dbReference type="GO" id="GO:0009055">
    <property type="term" value="F:electron transfer activity"/>
    <property type="evidence" value="ECO:0007669"/>
    <property type="project" value="InterPro"/>
</dbReference>
<feature type="domain" description="Cytochrome c" evidence="5">
    <location>
        <begin position="36"/>
        <end position="138"/>
    </location>
</feature>
<keyword evidence="7" id="KW-1185">Reference proteome</keyword>
<keyword evidence="3 4" id="KW-0408">Iron</keyword>
<evidence type="ECO:0000256" key="4">
    <source>
        <dbReference type="PROSITE-ProRule" id="PRU00433"/>
    </source>
</evidence>
<dbReference type="Gene3D" id="1.10.760.10">
    <property type="entry name" value="Cytochrome c-like domain"/>
    <property type="match status" value="1"/>
</dbReference>
<evidence type="ECO:0000259" key="5">
    <source>
        <dbReference type="PROSITE" id="PS51007"/>
    </source>
</evidence>
<feature type="domain" description="Cytochrome c" evidence="5">
    <location>
        <begin position="178"/>
        <end position="284"/>
    </location>
</feature>
<evidence type="ECO:0000256" key="3">
    <source>
        <dbReference type="ARBA" id="ARBA00023004"/>
    </source>
</evidence>